<reference evidence="1" key="1">
    <citation type="submission" date="2020-11" db="EMBL/GenBank/DDBJ databases">
        <title>Sequencing the genomes of 1000 actinobacteria strains.</title>
        <authorList>
            <person name="Klenk H.-P."/>
        </authorList>
    </citation>
    <scope>NUCLEOTIDE SEQUENCE</scope>
    <source>
        <strain evidence="1">DSM 43175</strain>
    </source>
</reference>
<proteinExistence type="predicted"/>
<dbReference type="Proteomes" id="UP000614047">
    <property type="component" value="Unassembled WGS sequence"/>
</dbReference>
<sequence length="113" mass="12539">MNGRRSEGLAGPGPDPTGAWIHAFEEDTPDAAVYRPAEHPFRPARRPRRRLEFRADGTFAERRPGPDDRLYEIRGRWERQGPGRIAVSFPGGGGTAFGITVLSRSGDRLEVAR</sequence>
<comment type="caution">
    <text evidence="1">The sequence shown here is derived from an EMBL/GenBank/DDBJ whole genome shotgun (WGS) entry which is preliminary data.</text>
</comment>
<accession>A0A931GKG5</accession>
<name>A0A931GKG5_9ACTN</name>
<dbReference type="RefSeq" id="WP_197012791.1">
    <property type="nucleotide sequence ID" value="NZ_BAABES010000028.1"/>
</dbReference>
<dbReference type="AlphaFoldDB" id="A0A931GKG5"/>
<evidence type="ECO:0000313" key="2">
    <source>
        <dbReference type="Proteomes" id="UP000614047"/>
    </source>
</evidence>
<protein>
    <submittedName>
        <fullName evidence="1">Uncharacterized protein</fullName>
    </submittedName>
</protein>
<keyword evidence="2" id="KW-1185">Reference proteome</keyword>
<organism evidence="1 2">
    <name type="scientific">Actinomadura viridis</name>
    <dbReference type="NCBI Taxonomy" id="58110"/>
    <lineage>
        <taxon>Bacteria</taxon>
        <taxon>Bacillati</taxon>
        <taxon>Actinomycetota</taxon>
        <taxon>Actinomycetes</taxon>
        <taxon>Streptosporangiales</taxon>
        <taxon>Thermomonosporaceae</taxon>
        <taxon>Actinomadura</taxon>
    </lineage>
</organism>
<dbReference type="EMBL" id="JADOUA010000001">
    <property type="protein sequence ID" value="MBG6090317.1"/>
    <property type="molecule type" value="Genomic_DNA"/>
</dbReference>
<evidence type="ECO:0000313" key="1">
    <source>
        <dbReference type="EMBL" id="MBG6090317.1"/>
    </source>
</evidence>
<gene>
    <name evidence="1" type="ORF">IW256_004430</name>
</gene>